<name>Q4TV06_BRUGY</name>
<dbReference type="AlphaFoldDB" id="Q4TV06"/>
<reference evidence="1" key="1">
    <citation type="submission" date="2005-05" db="EMBL/GenBank/DDBJ databases">
        <title>Intraspecific genetic variation in mangrove species Bruguiera gymnorrhiza L.</title>
        <authorList>
            <person name="Cai C."/>
            <person name="Bian S."/>
            <person name="Ye B."/>
        </authorList>
    </citation>
    <scope>NUCLEOTIDE SEQUENCE</scope>
</reference>
<evidence type="ECO:0000313" key="1">
    <source>
        <dbReference type="EMBL" id="AAY53534.1"/>
    </source>
</evidence>
<dbReference type="EMBL" id="DQ055852">
    <property type="protein sequence ID" value="AAY53534.1"/>
    <property type="molecule type" value="Genomic_DNA"/>
</dbReference>
<organism evidence="1">
    <name type="scientific">Bruguiera gymnorhiza</name>
    <name type="common">Burma mangrove</name>
    <name type="synonym">Rhizophora gymnorhiza</name>
    <dbReference type="NCBI Taxonomy" id="39984"/>
    <lineage>
        <taxon>Eukaryota</taxon>
        <taxon>Viridiplantae</taxon>
        <taxon>Streptophyta</taxon>
        <taxon>Embryophyta</taxon>
        <taxon>Tracheophyta</taxon>
        <taxon>Spermatophyta</taxon>
        <taxon>Magnoliopsida</taxon>
        <taxon>eudicotyledons</taxon>
        <taxon>Gunneridae</taxon>
        <taxon>Pentapetalae</taxon>
        <taxon>rosids</taxon>
        <taxon>fabids</taxon>
        <taxon>Malpighiales</taxon>
        <taxon>Rhizophoraceae</taxon>
        <taxon>Bruguiera</taxon>
    </lineage>
</organism>
<accession>Q4TV06</accession>
<protein>
    <submittedName>
        <fullName evidence="1">CCH-03</fullName>
    </submittedName>
</protein>
<sequence length="51" mass="5693">MKRPCKNTPVGSTDDNVGDGVGNNIVNKCPWNVSILNHNFLCFNLKFQTIK</sequence>
<proteinExistence type="predicted"/>